<comment type="caution">
    <text evidence="9">The sequence shown here is derived from an EMBL/GenBank/DDBJ whole genome shotgun (WGS) entry which is preliminary data.</text>
</comment>
<comment type="subcellular location">
    <subcellularLocation>
        <location evidence="1">Nucleus</location>
    </subcellularLocation>
</comment>
<dbReference type="PANTHER" id="PTHR31744">
    <property type="entry name" value="PROTEIN CUP-SHAPED COTYLEDON 2-RELATED"/>
    <property type="match status" value="1"/>
</dbReference>
<proteinExistence type="predicted"/>
<sequence length="687" mass="75974">RLSSLPLNPSLPSSPRHQKTSSPRPCSLRQSMSCAAPPQPPQPAAAAALAPGFRFHPTDEELVSFYLKRKVAGRPFRVDAISEIDLYKVEPWDLPGKSRIRSRDTEWYFFSALDKKYSNRSRTNRATGSGYWKTTGKDRAVCRGGRTVGMKKTLVFHVGRAPKGDRTNWVMHEYRLEDEELARAGFLQDAYVVCRIFQKRGPGPQNGAQYGAPFVEEEWEDDELPALKKDDGGDDLNVLSNSAPTEVDNYEQIKDTGAQLEKNTPLVDPDQQDDFDFFDPDGLLKICEDKLLSNVDDGNIEVLGQQSDENPEGIGIGSDALDQSQSLAVLNDEFLEVNDFAFPMETNTQEGVICPEEVHNDMDFIIDESSSQQDLCTVEDFLNADDENNQPIEQFSPCQTIEDNCFLGLDYLLGPELGHCPGEPNGDEMPYFDASNHNLDAAVSTDMKCFMDSAIGDSSGPDLVDELIAYFDATENMQTFDLDLKCEANTSNQTNLALVNELNVPGHQSSPQPADMDGHNSSLLVTPDADEKSTAKSINVHGESESQYDNGWDKSFTKRLVSMLGTIPSPPAYAAEFPVKQAKSIENSSTVHSSSSVHVATGMVQIHGVTMSGTGKNWSVLKNRDENFLLSYDMTSGESGNLAGYDTMPKMPGGVMPFIMRNSFHLLFLSVLFLAASFKIWVYIYGR</sequence>
<keyword evidence="7" id="KW-1133">Transmembrane helix</keyword>
<evidence type="ECO:0000256" key="2">
    <source>
        <dbReference type="ARBA" id="ARBA00023015"/>
    </source>
</evidence>
<evidence type="ECO:0000313" key="9">
    <source>
        <dbReference type="EMBL" id="MQM13399.1"/>
    </source>
</evidence>
<feature type="region of interest" description="Disordered" evidence="6">
    <location>
        <begin position="1"/>
        <end position="45"/>
    </location>
</feature>
<evidence type="ECO:0000259" key="8">
    <source>
        <dbReference type="PROSITE" id="PS51005"/>
    </source>
</evidence>
<gene>
    <name evidence="9" type="ORF">Taro_046324</name>
</gene>
<dbReference type="PROSITE" id="PS51005">
    <property type="entry name" value="NAC"/>
    <property type="match status" value="1"/>
</dbReference>
<keyword evidence="5" id="KW-0539">Nucleus</keyword>
<evidence type="ECO:0000256" key="7">
    <source>
        <dbReference type="SAM" id="Phobius"/>
    </source>
</evidence>
<keyword evidence="3" id="KW-0238">DNA-binding</keyword>
<dbReference type="InterPro" id="IPR003441">
    <property type="entry name" value="NAC-dom"/>
</dbReference>
<keyword evidence="4" id="KW-0804">Transcription</keyword>
<dbReference type="GO" id="GO:0005634">
    <property type="term" value="C:nucleus"/>
    <property type="evidence" value="ECO:0007669"/>
    <property type="project" value="UniProtKB-SubCell"/>
</dbReference>
<evidence type="ECO:0000256" key="4">
    <source>
        <dbReference type="ARBA" id="ARBA00023163"/>
    </source>
</evidence>
<feature type="non-terminal residue" evidence="9">
    <location>
        <position position="687"/>
    </location>
</feature>
<evidence type="ECO:0000256" key="5">
    <source>
        <dbReference type="ARBA" id="ARBA00023242"/>
    </source>
</evidence>
<dbReference type="Proteomes" id="UP000652761">
    <property type="component" value="Unassembled WGS sequence"/>
</dbReference>
<dbReference type="SUPFAM" id="SSF101941">
    <property type="entry name" value="NAC domain"/>
    <property type="match status" value="1"/>
</dbReference>
<keyword evidence="10" id="KW-1185">Reference proteome</keyword>
<dbReference type="EMBL" id="NMUH01005678">
    <property type="protein sequence ID" value="MQM13399.1"/>
    <property type="molecule type" value="Genomic_DNA"/>
</dbReference>
<evidence type="ECO:0000256" key="6">
    <source>
        <dbReference type="SAM" id="MobiDB-lite"/>
    </source>
</evidence>
<dbReference type="OrthoDB" id="777252at2759"/>
<keyword evidence="2" id="KW-0805">Transcription regulation</keyword>
<protein>
    <recommendedName>
        <fullName evidence="8">NAC domain-containing protein</fullName>
    </recommendedName>
</protein>
<dbReference type="GO" id="GO:0003677">
    <property type="term" value="F:DNA binding"/>
    <property type="evidence" value="ECO:0007669"/>
    <property type="project" value="UniProtKB-KW"/>
</dbReference>
<evidence type="ECO:0000313" key="10">
    <source>
        <dbReference type="Proteomes" id="UP000652761"/>
    </source>
</evidence>
<name>A0A843WTH3_COLES</name>
<keyword evidence="7" id="KW-0472">Membrane</keyword>
<accession>A0A843WTH3</accession>
<feature type="domain" description="NAC" evidence="8">
    <location>
        <begin position="49"/>
        <end position="199"/>
    </location>
</feature>
<dbReference type="InterPro" id="IPR036093">
    <property type="entry name" value="NAC_dom_sf"/>
</dbReference>
<evidence type="ECO:0000256" key="1">
    <source>
        <dbReference type="ARBA" id="ARBA00004123"/>
    </source>
</evidence>
<feature type="region of interest" description="Disordered" evidence="6">
    <location>
        <begin position="225"/>
        <end position="245"/>
    </location>
</feature>
<feature type="transmembrane region" description="Helical" evidence="7">
    <location>
        <begin position="664"/>
        <end position="685"/>
    </location>
</feature>
<organism evidence="9 10">
    <name type="scientific">Colocasia esculenta</name>
    <name type="common">Wild taro</name>
    <name type="synonym">Arum esculentum</name>
    <dbReference type="NCBI Taxonomy" id="4460"/>
    <lineage>
        <taxon>Eukaryota</taxon>
        <taxon>Viridiplantae</taxon>
        <taxon>Streptophyta</taxon>
        <taxon>Embryophyta</taxon>
        <taxon>Tracheophyta</taxon>
        <taxon>Spermatophyta</taxon>
        <taxon>Magnoliopsida</taxon>
        <taxon>Liliopsida</taxon>
        <taxon>Araceae</taxon>
        <taxon>Aroideae</taxon>
        <taxon>Colocasieae</taxon>
        <taxon>Colocasia</taxon>
    </lineage>
</organism>
<dbReference type="Pfam" id="PF02365">
    <property type="entry name" value="NAM"/>
    <property type="match status" value="1"/>
</dbReference>
<dbReference type="GO" id="GO:0006355">
    <property type="term" value="P:regulation of DNA-templated transcription"/>
    <property type="evidence" value="ECO:0007669"/>
    <property type="project" value="InterPro"/>
</dbReference>
<reference evidence="9" key="1">
    <citation type="submission" date="2017-07" db="EMBL/GenBank/DDBJ databases">
        <title>Taro Niue Genome Assembly and Annotation.</title>
        <authorList>
            <person name="Atibalentja N."/>
            <person name="Keating K."/>
            <person name="Fields C.J."/>
        </authorList>
    </citation>
    <scope>NUCLEOTIDE SEQUENCE</scope>
    <source>
        <strain evidence="9">Niue_2</strain>
        <tissue evidence="9">Leaf</tissue>
    </source>
</reference>
<dbReference type="Gene3D" id="2.170.150.80">
    <property type="entry name" value="NAC domain"/>
    <property type="match status" value="1"/>
</dbReference>
<feature type="compositionally biased region" description="Polar residues" evidence="6">
    <location>
        <begin position="20"/>
        <end position="33"/>
    </location>
</feature>
<dbReference type="AlphaFoldDB" id="A0A843WTH3"/>
<evidence type="ECO:0000256" key="3">
    <source>
        <dbReference type="ARBA" id="ARBA00023125"/>
    </source>
</evidence>
<dbReference type="FunFam" id="2.170.150.80:FF:000002">
    <property type="entry name" value="Nac domain-containing protein 86"/>
    <property type="match status" value="1"/>
</dbReference>
<keyword evidence="7" id="KW-0812">Transmembrane</keyword>
<feature type="compositionally biased region" description="Low complexity" evidence="6">
    <location>
        <begin position="1"/>
        <end position="15"/>
    </location>
</feature>
<dbReference type="PANTHER" id="PTHR31744:SF210">
    <property type="entry name" value="NAC DOMAIN-CONTAINING PROTEIN 86-LIKE"/>
    <property type="match status" value="1"/>
</dbReference>